<protein>
    <recommendedName>
        <fullName evidence="4">Protein rolling stone-like</fullName>
    </recommendedName>
</protein>
<name>A0ABQ9ELS1_TEGGR</name>
<feature type="transmembrane region" description="Helical" evidence="1">
    <location>
        <begin position="116"/>
        <end position="137"/>
    </location>
</feature>
<proteinExistence type="predicted"/>
<feature type="transmembrane region" description="Helical" evidence="1">
    <location>
        <begin position="184"/>
        <end position="202"/>
    </location>
</feature>
<evidence type="ECO:0000313" key="2">
    <source>
        <dbReference type="EMBL" id="KAJ8304365.1"/>
    </source>
</evidence>
<dbReference type="Pfam" id="PF21534">
    <property type="entry name" value="Rost"/>
    <property type="match status" value="1"/>
</dbReference>
<keyword evidence="1" id="KW-0812">Transmembrane</keyword>
<dbReference type="Proteomes" id="UP001217089">
    <property type="component" value="Unassembled WGS sequence"/>
</dbReference>
<dbReference type="EMBL" id="JARBDR010000903">
    <property type="protein sequence ID" value="KAJ8304365.1"/>
    <property type="molecule type" value="Genomic_DNA"/>
</dbReference>
<comment type="caution">
    <text evidence="2">The sequence shown here is derived from an EMBL/GenBank/DDBJ whole genome shotgun (WGS) entry which is preliminary data.</text>
</comment>
<accession>A0ABQ9ELS1</accession>
<dbReference type="PANTHER" id="PTHR12242">
    <property type="entry name" value="OS02G0130600 PROTEIN-RELATED"/>
    <property type="match status" value="1"/>
</dbReference>
<reference evidence="2 3" key="1">
    <citation type="submission" date="2022-12" db="EMBL/GenBank/DDBJ databases">
        <title>Chromosome-level genome of Tegillarca granosa.</title>
        <authorList>
            <person name="Kim J."/>
        </authorList>
    </citation>
    <scope>NUCLEOTIDE SEQUENCE [LARGE SCALE GENOMIC DNA]</scope>
    <source>
        <strain evidence="2">Teg-2019</strain>
        <tissue evidence="2">Adductor muscle</tissue>
    </source>
</reference>
<feature type="transmembrane region" description="Helical" evidence="1">
    <location>
        <begin position="158"/>
        <end position="178"/>
    </location>
</feature>
<keyword evidence="1" id="KW-1133">Transmembrane helix</keyword>
<evidence type="ECO:0008006" key="4">
    <source>
        <dbReference type="Google" id="ProtNLM"/>
    </source>
</evidence>
<feature type="transmembrane region" description="Helical" evidence="1">
    <location>
        <begin position="214"/>
        <end position="236"/>
    </location>
</feature>
<gene>
    <name evidence="2" type="ORF">KUTeg_017948</name>
</gene>
<organism evidence="2 3">
    <name type="scientific">Tegillarca granosa</name>
    <name type="common">Malaysian cockle</name>
    <name type="synonym">Anadara granosa</name>
    <dbReference type="NCBI Taxonomy" id="220873"/>
    <lineage>
        <taxon>Eukaryota</taxon>
        <taxon>Metazoa</taxon>
        <taxon>Spiralia</taxon>
        <taxon>Lophotrochozoa</taxon>
        <taxon>Mollusca</taxon>
        <taxon>Bivalvia</taxon>
        <taxon>Autobranchia</taxon>
        <taxon>Pteriomorphia</taxon>
        <taxon>Arcoida</taxon>
        <taxon>Arcoidea</taxon>
        <taxon>Arcidae</taxon>
        <taxon>Tegillarca</taxon>
    </lineage>
</organism>
<dbReference type="InterPro" id="IPR049352">
    <property type="entry name" value="Rost"/>
</dbReference>
<keyword evidence="1" id="KW-0472">Membrane</keyword>
<evidence type="ECO:0000313" key="3">
    <source>
        <dbReference type="Proteomes" id="UP001217089"/>
    </source>
</evidence>
<feature type="transmembrane region" description="Helical" evidence="1">
    <location>
        <begin position="87"/>
        <end position="110"/>
    </location>
</feature>
<dbReference type="PANTHER" id="PTHR12242:SF1">
    <property type="entry name" value="MYND-TYPE DOMAIN-CONTAINING PROTEIN"/>
    <property type="match status" value="1"/>
</dbReference>
<keyword evidence="3" id="KW-1185">Reference proteome</keyword>
<feature type="transmembrane region" description="Helical" evidence="1">
    <location>
        <begin position="256"/>
        <end position="281"/>
    </location>
</feature>
<evidence type="ECO:0000256" key="1">
    <source>
        <dbReference type="SAM" id="Phobius"/>
    </source>
</evidence>
<sequence>MFKLSAKLVHATNDGVRMAQRAVRTYTRYAYYSLTDRKGRQISDGSSGHGMGTYEPKYSLVYNCAEDFVLSQWSDNPVPYAVYRAVVAMYFVFMVFYTAIMGTLGLKVFIMLTYWSYWLLTMSLILKAANVWHYIDLKKQGKDVKEHLGNSPRIKTQWVLHNLSTGAAPIVTILYWTIAYDGSGFTFINCNTHGFNAMFALVDMFVTRMPIRHLHLYHGILYGMTYGSFSYFYWLAGGTNQFGEPYIYKPLNYGKAPGVALSYIITIGFVVAPMFHSMMFFTYRFRVFIHRFLKAMDKRNTIGKE</sequence>